<keyword evidence="1" id="KW-0472">Membrane</keyword>
<protein>
    <submittedName>
        <fullName evidence="2">Uncharacterized protein</fullName>
    </submittedName>
</protein>
<dbReference type="EMBL" id="PVTH01000009">
    <property type="protein sequence ID" value="PRY50380.1"/>
    <property type="molecule type" value="Genomic_DNA"/>
</dbReference>
<comment type="caution">
    <text evidence="2">The sequence shown here is derived from an EMBL/GenBank/DDBJ whole genome shotgun (WGS) entry which is preliminary data.</text>
</comment>
<proteinExistence type="predicted"/>
<gene>
    <name evidence="2" type="ORF">B0I27_109103</name>
</gene>
<sequence>MAFRRSYRKFRSRFSGGTSKVKKQLSRAKRYASNNKKKAATMTTIVMALGAYVAYDKFIKK</sequence>
<organism evidence="2 3">
    <name type="scientific">Arcticibacter pallidicorallinus</name>
    <dbReference type="NCBI Taxonomy" id="1259464"/>
    <lineage>
        <taxon>Bacteria</taxon>
        <taxon>Pseudomonadati</taxon>
        <taxon>Bacteroidota</taxon>
        <taxon>Sphingobacteriia</taxon>
        <taxon>Sphingobacteriales</taxon>
        <taxon>Sphingobacteriaceae</taxon>
        <taxon>Arcticibacter</taxon>
    </lineage>
</organism>
<name>A0A2T0TXK8_9SPHI</name>
<evidence type="ECO:0000256" key="1">
    <source>
        <dbReference type="SAM" id="Phobius"/>
    </source>
</evidence>
<dbReference type="Proteomes" id="UP000238034">
    <property type="component" value="Unassembled WGS sequence"/>
</dbReference>
<dbReference type="AlphaFoldDB" id="A0A2T0TXK8"/>
<keyword evidence="3" id="KW-1185">Reference proteome</keyword>
<evidence type="ECO:0000313" key="2">
    <source>
        <dbReference type="EMBL" id="PRY50380.1"/>
    </source>
</evidence>
<feature type="transmembrane region" description="Helical" evidence="1">
    <location>
        <begin position="39"/>
        <end position="55"/>
    </location>
</feature>
<accession>A0A2T0TXK8</accession>
<reference evidence="2 3" key="1">
    <citation type="submission" date="2018-03" db="EMBL/GenBank/DDBJ databases">
        <title>Genomic Encyclopedia of Type Strains, Phase III (KMG-III): the genomes of soil and plant-associated and newly described type strains.</title>
        <authorList>
            <person name="Whitman W."/>
        </authorList>
    </citation>
    <scope>NUCLEOTIDE SEQUENCE [LARGE SCALE GENOMIC DNA]</scope>
    <source>
        <strain evidence="2 3">CGMCC 1.9313</strain>
    </source>
</reference>
<dbReference type="RefSeq" id="WP_106294438.1">
    <property type="nucleotide sequence ID" value="NZ_PVTH01000009.1"/>
</dbReference>
<keyword evidence="1" id="KW-1133">Transmembrane helix</keyword>
<evidence type="ECO:0000313" key="3">
    <source>
        <dbReference type="Proteomes" id="UP000238034"/>
    </source>
</evidence>
<keyword evidence="1" id="KW-0812">Transmembrane</keyword>